<keyword evidence="4" id="KW-1185">Reference proteome</keyword>
<dbReference type="GO" id="GO:0009898">
    <property type="term" value="C:cytoplasmic side of plasma membrane"/>
    <property type="evidence" value="ECO:0007669"/>
    <property type="project" value="TreeGrafter"/>
</dbReference>
<dbReference type="AlphaFoldDB" id="A0A5C6N5B0"/>
<dbReference type="GO" id="GO:0003779">
    <property type="term" value="F:actin binding"/>
    <property type="evidence" value="ECO:0007669"/>
    <property type="project" value="InterPro"/>
</dbReference>
<dbReference type="InterPro" id="IPR013606">
    <property type="entry name" value="I-BAR_dom"/>
</dbReference>
<protein>
    <submittedName>
        <fullName evidence="3">Metastasis suppressor protein 1</fullName>
    </submittedName>
</protein>
<gene>
    <name evidence="3" type="ORF">D4764_04G0011430</name>
</gene>
<dbReference type="GO" id="GO:0005543">
    <property type="term" value="F:phospholipid binding"/>
    <property type="evidence" value="ECO:0007669"/>
    <property type="project" value="TreeGrafter"/>
</dbReference>
<dbReference type="EMBL" id="RHFK02000017">
    <property type="protein sequence ID" value="TWW62496.1"/>
    <property type="molecule type" value="Genomic_DNA"/>
</dbReference>
<dbReference type="PANTHER" id="PTHR15708">
    <property type="entry name" value="ACTIN BUNDLING/MISSING IN METASTASIS-RELATED"/>
    <property type="match status" value="1"/>
</dbReference>
<dbReference type="Gene3D" id="1.20.1270.60">
    <property type="entry name" value="Arfaptin homology (AH) domain/BAR domain"/>
    <property type="match status" value="1"/>
</dbReference>
<dbReference type="Proteomes" id="UP000324091">
    <property type="component" value="Chromosome 4"/>
</dbReference>
<feature type="region of interest" description="Disordered" evidence="1">
    <location>
        <begin position="88"/>
        <end position="107"/>
    </location>
</feature>
<feature type="region of interest" description="Disordered" evidence="1">
    <location>
        <begin position="219"/>
        <end position="240"/>
    </location>
</feature>
<evidence type="ECO:0000259" key="2">
    <source>
        <dbReference type="Pfam" id="PF08397"/>
    </source>
</evidence>
<organism evidence="3 4">
    <name type="scientific">Takifugu flavidus</name>
    <name type="common">sansaifugu</name>
    <dbReference type="NCBI Taxonomy" id="433684"/>
    <lineage>
        <taxon>Eukaryota</taxon>
        <taxon>Metazoa</taxon>
        <taxon>Chordata</taxon>
        <taxon>Craniata</taxon>
        <taxon>Vertebrata</taxon>
        <taxon>Euteleostomi</taxon>
        <taxon>Actinopterygii</taxon>
        <taxon>Neopterygii</taxon>
        <taxon>Teleostei</taxon>
        <taxon>Neoteleostei</taxon>
        <taxon>Acanthomorphata</taxon>
        <taxon>Eupercaria</taxon>
        <taxon>Tetraodontiformes</taxon>
        <taxon>Tetradontoidea</taxon>
        <taxon>Tetraodontidae</taxon>
        <taxon>Takifugu</taxon>
    </lineage>
</organism>
<comment type="caution">
    <text evidence="3">The sequence shown here is derived from an EMBL/GenBank/DDBJ whole genome shotgun (WGS) entry which is preliminary data.</text>
</comment>
<dbReference type="PANTHER" id="PTHR15708:SF14">
    <property type="entry name" value="METASTASIS SUPPRESSOR 1 ISOFORM X1"/>
    <property type="match status" value="1"/>
</dbReference>
<proteinExistence type="predicted"/>
<dbReference type="SUPFAM" id="SSF103657">
    <property type="entry name" value="BAR/IMD domain-like"/>
    <property type="match status" value="1"/>
</dbReference>
<dbReference type="GO" id="GO:0015629">
    <property type="term" value="C:actin cytoskeleton"/>
    <property type="evidence" value="ECO:0007669"/>
    <property type="project" value="TreeGrafter"/>
</dbReference>
<dbReference type="GO" id="GO:0007009">
    <property type="term" value="P:plasma membrane organization"/>
    <property type="evidence" value="ECO:0007669"/>
    <property type="project" value="InterPro"/>
</dbReference>
<sequence length="264" mass="28319">MQPKASYPTWEDFVTKGAKLQSHLRTTITMTGAFLDAFQKVADMATGTRDVLRQARFSPAGRACTLLLRHPQTRGKDEAEFREVHMSVGCSPSRSGPSPPEGRPGPAAFNNTSLLYNSVAKGYVPLRTGLRWAFLGRSVHIACLNVAVQAGRCGPVLKTGQTDPQEPRGAPGAPLRWSGVGLGQHQRPGLRWAFLGRSVHIACLNVAVQAGRCGPVLKTGQTDPQEPRGAPGAPLRWSGVGLGQHQRPGLSVWHMSCYSPSLAS</sequence>
<dbReference type="GO" id="GO:0030031">
    <property type="term" value="P:cell projection assembly"/>
    <property type="evidence" value="ECO:0007669"/>
    <property type="project" value="TreeGrafter"/>
</dbReference>
<name>A0A5C6N5B0_9TELE</name>
<evidence type="ECO:0000313" key="3">
    <source>
        <dbReference type="EMBL" id="TWW62496.1"/>
    </source>
</evidence>
<reference evidence="3 4" key="1">
    <citation type="submission" date="2019-04" db="EMBL/GenBank/DDBJ databases">
        <title>Chromosome genome assembly for Takifugu flavidus.</title>
        <authorList>
            <person name="Xiao S."/>
        </authorList>
    </citation>
    <scope>NUCLEOTIDE SEQUENCE [LARGE SCALE GENOMIC DNA]</scope>
    <source>
        <strain evidence="3">HTHZ2018</strain>
        <tissue evidence="3">Muscle</tissue>
    </source>
</reference>
<feature type="domain" description="IMD" evidence="2">
    <location>
        <begin position="8"/>
        <end position="49"/>
    </location>
</feature>
<evidence type="ECO:0000313" key="4">
    <source>
        <dbReference type="Proteomes" id="UP000324091"/>
    </source>
</evidence>
<dbReference type="InterPro" id="IPR027267">
    <property type="entry name" value="AH/BAR_dom_sf"/>
</dbReference>
<dbReference type="InterPro" id="IPR030127">
    <property type="entry name" value="MTSS1/MTSS2"/>
</dbReference>
<accession>A0A5C6N5B0</accession>
<dbReference type="Pfam" id="PF08397">
    <property type="entry name" value="IMD"/>
    <property type="match status" value="1"/>
</dbReference>
<evidence type="ECO:0000256" key="1">
    <source>
        <dbReference type="SAM" id="MobiDB-lite"/>
    </source>
</evidence>